<dbReference type="InterPro" id="IPR038863">
    <property type="entry name" value="Put_Complex_I_su8"/>
</dbReference>
<dbReference type="EMBL" id="CM000880">
    <property type="protein sequence ID" value="KQK24117.1"/>
    <property type="molecule type" value="Genomic_DNA"/>
</dbReference>
<dbReference type="EnsemblPlants" id="KQK24118">
    <property type="protein sequence ID" value="KQK24118"/>
    <property type="gene ID" value="BRADI_1g78235v3"/>
</dbReference>
<evidence type="ECO:0000313" key="3">
    <source>
        <dbReference type="Proteomes" id="UP000008810"/>
    </source>
</evidence>
<reference evidence="1 2" key="1">
    <citation type="journal article" date="2010" name="Nature">
        <title>Genome sequencing and analysis of the model grass Brachypodium distachyon.</title>
        <authorList>
            <consortium name="International Brachypodium Initiative"/>
        </authorList>
    </citation>
    <scope>NUCLEOTIDE SEQUENCE [LARGE SCALE GENOMIC DNA]</scope>
    <source>
        <strain evidence="1">Bd21</strain>
        <strain evidence="2">cv. Bd21</strain>
    </source>
</reference>
<dbReference type="OrthoDB" id="2014058at2759"/>
<dbReference type="STRING" id="15368.A0A0Q3HN53"/>
<dbReference type="PANTHER" id="PTHR36401">
    <property type="entry name" value="NADH DEHYDROGENASE [UBIQUINONE] 1 BETA SUBCOMPLEX SUBUNIT 8, MITOCHONDRIAL"/>
    <property type="match status" value="1"/>
</dbReference>
<dbReference type="Proteomes" id="UP000008810">
    <property type="component" value="Chromosome 1"/>
</dbReference>
<dbReference type="RefSeq" id="XP_010229345.1">
    <property type="nucleotide sequence ID" value="XM_010231043.3"/>
</dbReference>
<gene>
    <name evidence="2" type="primary">LOC100834990</name>
    <name evidence="1" type="ORF">BRADI_1g78235v3</name>
</gene>
<reference evidence="1" key="2">
    <citation type="submission" date="2017-06" db="EMBL/GenBank/DDBJ databases">
        <title>WGS assembly of Brachypodium distachyon.</title>
        <authorList>
            <consortium name="The International Brachypodium Initiative"/>
            <person name="Lucas S."/>
            <person name="Harmon-Smith M."/>
            <person name="Lail K."/>
            <person name="Tice H."/>
            <person name="Grimwood J."/>
            <person name="Bruce D."/>
            <person name="Barry K."/>
            <person name="Shu S."/>
            <person name="Lindquist E."/>
            <person name="Wang M."/>
            <person name="Pitluck S."/>
            <person name="Vogel J.P."/>
            <person name="Garvin D.F."/>
            <person name="Mockler T.C."/>
            <person name="Schmutz J."/>
            <person name="Rokhsar D."/>
            <person name="Bevan M.W."/>
        </authorList>
    </citation>
    <scope>NUCLEOTIDE SEQUENCE</scope>
    <source>
        <strain evidence="1">Bd21</strain>
    </source>
</reference>
<dbReference type="GeneID" id="100834990"/>
<evidence type="ECO:0000313" key="2">
    <source>
        <dbReference type="EnsemblPlants" id="KQK24117"/>
    </source>
</evidence>
<organism evidence="1">
    <name type="scientific">Brachypodium distachyon</name>
    <name type="common">Purple false brome</name>
    <name type="synonym">Trachynia distachya</name>
    <dbReference type="NCBI Taxonomy" id="15368"/>
    <lineage>
        <taxon>Eukaryota</taxon>
        <taxon>Viridiplantae</taxon>
        <taxon>Streptophyta</taxon>
        <taxon>Embryophyta</taxon>
        <taxon>Tracheophyta</taxon>
        <taxon>Spermatophyta</taxon>
        <taxon>Magnoliopsida</taxon>
        <taxon>Liliopsida</taxon>
        <taxon>Poales</taxon>
        <taxon>Poaceae</taxon>
        <taxon>BOP clade</taxon>
        <taxon>Pooideae</taxon>
        <taxon>Stipodae</taxon>
        <taxon>Brachypodieae</taxon>
        <taxon>Brachypodium</taxon>
    </lineage>
</organism>
<keyword evidence="3" id="KW-1185">Reference proteome</keyword>
<dbReference type="EnsemblPlants" id="KQK24117">
    <property type="protein sequence ID" value="KQK24117"/>
    <property type="gene ID" value="BRADI_1g78235v3"/>
</dbReference>
<dbReference type="PANTHER" id="PTHR36401:SF1">
    <property type="entry name" value="NADH DEHYDROGENASE [UBIQUINONE] 1 BETA SUBCOMPLEX SUBUNIT 8, MITOCHONDRIAL"/>
    <property type="match status" value="1"/>
</dbReference>
<sequence length="108" mass="11691">MGLPAGNEVAPERPIRVNEELVWDNGTPFPGDLRRPPRAPTSARFFAALGLAAVVSAKMPHVPDLGEVRRASEPLSLTILLSSTLAWQCLAPKVYPYDNLTVELGGWS</sequence>
<dbReference type="AlphaFoldDB" id="A0A0Q3HN53"/>
<proteinExistence type="predicted"/>
<dbReference type="Gramene" id="KQK24118">
    <property type="protein sequence ID" value="KQK24118"/>
    <property type="gene ID" value="BRADI_1g78235v3"/>
</dbReference>
<name>A0A0Q3HN53_BRADI</name>
<dbReference type="KEGG" id="bdi:100834990"/>
<accession>A0A0Q3HN53</accession>
<dbReference type="EMBL" id="CM000880">
    <property type="protein sequence ID" value="KQK24118.1"/>
    <property type="molecule type" value="Genomic_DNA"/>
</dbReference>
<protein>
    <submittedName>
        <fullName evidence="1 2">Uncharacterized protein</fullName>
    </submittedName>
</protein>
<evidence type="ECO:0000313" key="1">
    <source>
        <dbReference type="EMBL" id="KQK24117.1"/>
    </source>
</evidence>
<dbReference type="Gramene" id="KQK24117">
    <property type="protein sequence ID" value="KQK24117"/>
    <property type="gene ID" value="BRADI_1g78235v3"/>
</dbReference>
<reference evidence="2" key="3">
    <citation type="submission" date="2018-08" db="UniProtKB">
        <authorList>
            <consortium name="EnsemblPlants"/>
        </authorList>
    </citation>
    <scope>IDENTIFICATION</scope>
    <source>
        <strain evidence="2">cv. Bd21</strain>
    </source>
</reference>